<dbReference type="InterPro" id="IPR032630">
    <property type="entry name" value="P_typ_ATPase_c"/>
</dbReference>
<evidence type="ECO:0000313" key="22">
    <source>
        <dbReference type="Proteomes" id="UP001162131"/>
    </source>
</evidence>
<dbReference type="InterPro" id="IPR036412">
    <property type="entry name" value="HAD-like_sf"/>
</dbReference>
<dbReference type="InterPro" id="IPR006539">
    <property type="entry name" value="P-type_ATPase_IV"/>
</dbReference>
<feature type="transmembrane region" description="Helical" evidence="18">
    <location>
        <begin position="943"/>
        <end position="960"/>
    </location>
</feature>
<dbReference type="FunFam" id="3.40.50.1000:FF:000009">
    <property type="entry name" value="Phospholipid-transporting ATPase"/>
    <property type="match status" value="1"/>
</dbReference>
<keyword evidence="12" id="KW-0445">Lipid transport</keyword>
<feature type="binding site" evidence="16">
    <location>
        <position position="780"/>
    </location>
    <ligand>
        <name>ATP</name>
        <dbReference type="ChEBI" id="CHEBI:30616"/>
    </ligand>
</feature>
<evidence type="ECO:0000256" key="6">
    <source>
        <dbReference type="ARBA" id="ARBA00022723"/>
    </source>
</evidence>
<dbReference type="InterPro" id="IPR032631">
    <property type="entry name" value="P-type_ATPase_N"/>
</dbReference>
<evidence type="ECO:0000256" key="5">
    <source>
        <dbReference type="ARBA" id="ARBA00022692"/>
    </source>
</evidence>
<comment type="subcellular location">
    <subcellularLocation>
        <location evidence="2">Endomembrane system</location>
        <topology evidence="2">Multi-pass membrane protein</topology>
    </subcellularLocation>
    <subcellularLocation>
        <location evidence="18">Membrane</location>
        <topology evidence="18">Multi-pass membrane protein</topology>
    </subcellularLocation>
</comment>
<dbReference type="PROSITE" id="PS00154">
    <property type="entry name" value="ATPASE_E1_E2"/>
    <property type="match status" value="1"/>
</dbReference>
<dbReference type="SFLD" id="SFLDG00002">
    <property type="entry name" value="C1.7:_P-type_atpase_like"/>
    <property type="match status" value="1"/>
</dbReference>
<evidence type="ECO:0000256" key="14">
    <source>
        <dbReference type="ARBA" id="ARBA00034036"/>
    </source>
</evidence>
<dbReference type="Gene3D" id="3.40.1110.10">
    <property type="entry name" value="Calcium-transporting ATPase, cytoplasmic domain N"/>
    <property type="match status" value="1"/>
</dbReference>
<dbReference type="NCBIfam" id="TIGR01652">
    <property type="entry name" value="ATPase-Plipid"/>
    <property type="match status" value="1"/>
</dbReference>
<feature type="domain" description="P-type ATPase N-terminal" evidence="19">
    <location>
        <begin position="58"/>
        <end position="113"/>
    </location>
</feature>
<dbReference type="PANTHER" id="PTHR24092">
    <property type="entry name" value="PROBABLE PHOSPHOLIPID-TRANSPORTING ATPASE"/>
    <property type="match status" value="1"/>
</dbReference>
<feature type="binding site" evidence="16">
    <location>
        <position position="490"/>
    </location>
    <ligand>
        <name>ATP</name>
        <dbReference type="ChEBI" id="CHEBI:30616"/>
    </ligand>
</feature>
<evidence type="ECO:0000256" key="16">
    <source>
        <dbReference type="PIRSR" id="PIRSR606539-2"/>
    </source>
</evidence>
<keyword evidence="11 18" id="KW-1133">Transmembrane helix</keyword>
<evidence type="ECO:0000256" key="10">
    <source>
        <dbReference type="ARBA" id="ARBA00022967"/>
    </source>
</evidence>
<keyword evidence="13 18" id="KW-0472">Membrane</keyword>
<feature type="binding site" evidence="16">
    <location>
        <position position="669"/>
    </location>
    <ligand>
        <name>ATP</name>
        <dbReference type="ChEBI" id="CHEBI:30616"/>
    </ligand>
</feature>
<evidence type="ECO:0000259" key="20">
    <source>
        <dbReference type="Pfam" id="PF16212"/>
    </source>
</evidence>
<evidence type="ECO:0000256" key="3">
    <source>
        <dbReference type="ARBA" id="ARBA00008109"/>
    </source>
</evidence>
<proteinExistence type="inferred from homology"/>
<reference evidence="21" key="1">
    <citation type="submission" date="2021-09" db="EMBL/GenBank/DDBJ databases">
        <authorList>
            <consortium name="AG Swart"/>
            <person name="Singh M."/>
            <person name="Singh A."/>
            <person name="Seah K."/>
            <person name="Emmerich C."/>
        </authorList>
    </citation>
    <scope>NUCLEOTIDE SEQUENCE</scope>
    <source>
        <strain evidence="21">ATCC30299</strain>
    </source>
</reference>
<comment type="catalytic activity">
    <reaction evidence="14 18">
        <text>ATP + H2O + phospholipidSide 1 = ADP + phosphate + phospholipidSide 2.</text>
        <dbReference type="EC" id="7.6.2.1"/>
    </reaction>
</comment>
<dbReference type="InterPro" id="IPR023214">
    <property type="entry name" value="HAD_sf"/>
</dbReference>
<dbReference type="NCBIfam" id="TIGR01494">
    <property type="entry name" value="ATPase_P-type"/>
    <property type="match status" value="1"/>
</dbReference>
<feature type="binding site" evidence="16">
    <location>
        <position position="751"/>
    </location>
    <ligand>
        <name>ATP</name>
        <dbReference type="ChEBI" id="CHEBI:30616"/>
    </ligand>
</feature>
<keyword evidence="6 17" id="KW-0479">Metal-binding</keyword>
<feature type="transmembrane region" description="Helical" evidence="18">
    <location>
        <begin position="1005"/>
        <end position="1027"/>
    </location>
</feature>
<dbReference type="SFLD" id="SFLDS00003">
    <property type="entry name" value="Haloacid_Dehalogenase"/>
    <property type="match status" value="1"/>
</dbReference>
<accession>A0AAU9K3H1</accession>
<feature type="binding site" evidence="17">
    <location>
        <position position="777"/>
    </location>
    <ligand>
        <name>Mg(2+)</name>
        <dbReference type="ChEBI" id="CHEBI:18420"/>
    </ligand>
</feature>
<name>A0AAU9K3H1_9CILI</name>
<feature type="binding site" evidence="17">
    <location>
        <position position="396"/>
    </location>
    <ligand>
        <name>Mg(2+)</name>
        <dbReference type="ChEBI" id="CHEBI:18420"/>
    </ligand>
</feature>
<feature type="transmembrane region" description="Helical" evidence="18">
    <location>
        <begin position="70"/>
        <end position="86"/>
    </location>
</feature>
<evidence type="ECO:0000259" key="19">
    <source>
        <dbReference type="Pfam" id="PF16209"/>
    </source>
</evidence>
<dbReference type="GO" id="GO:0006897">
    <property type="term" value="P:endocytosis"/>
    <property type="evidence" value="ECO:0007669"/>
    <property type="project" value="TreeGrafter"/>
</dbReference>
<feature type="binding site" evidence="16">
    <location>
        <position position="668"/>
    </location>
    <ligand>
        <name>ATP</name>
        <dbReference type="ChEBI" id="CHEBI:30616"/>
    </ligand>
</feature>
<protein>
    <recommendedName>
        <fullName evidence="18">Phospholipid-transporting ATPase</fullName>
        <ecNumber evidence="18">7.6.2.1</ecNumber>
    </recommendedName>
</protein>
<dbReference type="SUPFAM" id="SSF56784">
    <property type="entry name" value="HAD-like"/>
    <property type="match status" value="1"/>
</dbReference>
<feature type="active site" description="4-aspartylphosphate intermediate" evidence="15">
    <location>
        <position position="396"/>
    </location>
</feature>
<evidence type="ECO:0000256" key="17">
    <source>
        <dbReference type="PIRSR" id="PIRSR606539-3"/>
    </source>
</evidence>
<dbReference type="Proteomes" id="UP001162131">
    <property type="component" value="Unassembled WGS sequence"/>
</dbReference>
<dbReference type="GO" id="GO:0005802">
    <property type="term" value="C:trans-Golgi network"/>
    <property type="evidence" value="ECO:0007669"/>
    <property type="project" value="TreeGrafter"/>
</dbReference>
<dbReference type="PRINTS" id="PR00119">
    <property type="entry name" value="CATATPASE"/>
</dbReference>
<feature type="binding site" evidence="17">
    <location>
        <position position="398"/>
    </location>
    <ligand>
        <name>Mg(2+)</name>
        <dbReference type="ChEBI" id="CHEBI:18420"/>
    </ligand>
</feature>
<feature type="transmembrane region" description="Helical" evidence="18">
    <location>
        <begin position="335"/>
        <end position="352"/>
    </location>
</feature>
<keyword evidence="8 16" id="KW-0067">ATP-binding</keyword>
<feature type="transmembrane region" description="Helical" evidence="18">
    <location>
        <begin position="838"/>
        <end position="860"/>
    </location>
</feature>
<dbReference type="Pfam" id="PF13246">
    <property type="entry name" value="Cation_ATPase"/>
    <property type="match status" value="1"/>
</dbReference>
<feature type="transmembrane region" description="Helical" evidence="18">
    <location>
        <begin position="972"/>
        <end position="993"/>
    </location>
</feature>
<feature type="transmembrane region" description="Helical" evidence="18">
    <location>
        <begin position="866"/>
        <end position="886"/>
    </location>
</feature>
<dbReference type="InterPro" id="IPR001757">
    <property type="entry name" value="P_typ_ATPase"/>
</dbReference>
<keyword evidence="22" id="KW-1185">Reference proteome</keyword>
<evidence type="ECO:0000256" key="9">
    <source>
        <dbReference type="ARBA" id="ARBA00022842"/>
    </source>
</evidence>
<feature type="transmembrane region" description="Helical" evidence="18">
    <location>
        <begin position="106"/>
        <end position="126"/>
    </location>
</feature>
<evidence type="ECO:0000256" key="18">
    <source>
        <dbReference type="RuleBase" id="RU362033"/>
    </source>
</evidence>
<dbReference type="Gene3D" id="2.70.150.10">
    <property type="entry name" value="Calcium-transporting ATPase, cytoplasmic transduction domain A"/>
    <property type="match status" value="1"/>
</dbReference>
<dbReference type="PANTHER" id="PTHR24092:SF5">
    <property type="entry name" value="PHOSPHOLIPID-TRANSPORTING ATPASE"/>
    <property type="match status" value="1"/>
</dbReference>
<feature type="binding site" evidence="16">
    <location>
        <position position="398"/>
    </location>
    <ligand>
        <name>ATP</name>
        <dbReference type="ChEBI" id="CHEBI:30616"/>
    </ligand>
</feature>
<dbReference type="GO" id="GO:0045332">
    <property type="term" value="P:phospholipid translocation"/>
    <property type="evidence" value="ECO:0007669"/>
    <property type="project" value="TreeGrafter"/>
</dbReference>
<dbReference type="GO" id="GO:0005886">
    <property type="term" value="C:plasma membrane"/>
    <property type="evidence" value="ECO:0007669"/>
    <property type="project" value="TreeGrafter"/>
</dbReference>
<evidence type="ECO:0000256" key="11">
    <source>
        <dbReference type="ARBA" id="ARBA00022989"/>
    </source>
</evidence>
<dbReference type="SUPFAM" id="SSF81653">
    <property type="entry name" value="Calcium ATPase, transduction domain A"/>
    <property type="match status" value="1"/>
</dbReference>
<dbReference type="InterPro" id="IPR008250">
    <property type="entry name" value="ATPase_P-typ_transduc_dom_A_sf"/>
</dbReference>
<dbReference type="Pfam" id="PF16212">
    <property type="entry name" value="PhoLip_ATPase_C"/>
    <property type="match status" value="1"/>
</dbReference>
<feature type="transmembrane region" description="Helical" evidence="18">
    <location>
        <begin position="916"/>
        <end position="937"/>
    </location>
</feature>
<feature type="binding site" evidence="16">
    <location>
        <position position="587"/>
    </location>
    <ligand>
        <name>ATP</name>
        <dbReference type="ChEBI" id="CHEBI:30616"/>
    </ligand>
</feature>
<feature type="binding site" evidence="16">
    <location>
        <position position="667"/>
    </location>
    <ligand>
        <name>ATP</name>
        <dbReference type="ChEBI" id="CHEBI:30616"/>
    </ligand>
</feature>
<comment type="caution">
    <text evidence="21">The sequence shown here is derived from an EMBL/GenBank/DDBJ whole genome shotgun (WGS) entry which is preliminary data.</text>
</comment>
<evidence type="ECO:0000256" key="8">
    <source>
        <dbReference type="ARBA" id="ARBA00022840"/>
    </source>
</evidence>
<dbReference type="GO" id="GO:0140326">
    <property type="term" value="F:ATPase-coupled intramembrane lipid transporter activity"/>
    <property type="evidence" value="ECO:0007669"/>
    <property type="project" value="UniProtKB-EC"/>
</dbReference>
<feature type="binding site" evidence="16">
    <location>
        <position position="531"/>
    </location>
    <ligand>
        <name>ATP</name>
        <dbReference type="ChEBI" id="CHEBI:30616"/>
    </ligand>
</feature>
<feature type="transmembrane region" description="Helical" evidence="18">
    <location>
        <begin position="308"/>
        <end position="329"/>
    </location>
</feature>
<dbReference type="GO" id="GO:0000287">
    <property type="term" value="F:magnesium ion binding"/>
    <property type="evidence" value="ECO:0007669"/>
    <property type="project" value="UniProtKB-UniRule"/>
</dbReference>
<gene>
    <name evidence="21" type="ORF">BSTOLATCC_MIC53592</name>
</gene>
<dbReference type="InterPro" id="IPR023298">
    <property type="entry name" value="ATPase_P-typ_TM_dom_sf"/>
</dbReference>
<feature type="binding site" evidence="16">
    <location>
        <position position="757"/>
    </location>
    <ligand>
        <name>ATP</name>
        <dbReference type="ChEBI" id="CHEBI:30616"/>
    </ligand>
</feature>
<keyword evidence="4" id="KW-0813">Transport</keyword>
<evidence type="ECO:0000256" key="7">
    <source>
        <dbReference type="ARBA" id="ARBA00022741"/>
    </source>
</evidence>
<dbReference type="SUPFAM" id="SSF81665">
    <property type="entry name" value="Calcium ATPase, transmembrane domain M"/>
    <property type="match status" value="1"/>
</dbReference>
<evidence type="ECO:0000256" key="13">
    <source>
        <dbReference type="ARBA" id="ARBA00023136"/>
    </source>
</evidence>
<evidence type="ECO:0000256" key="15">
    <source>
        <dbReference type="PIRSR" id="PIRSR606539-1"/>
    </source>
</evidence>
<evidence type="ECO:0000256" key="1">
    <source>
        <dbReference type="ARBA" id="ARBA00001946"/>
    </source>
</evidence>
<keyword evidence="7 16" id="KW-0547">Nucleotide-binding</keyword>
<comment type="similarity">
    <text evidence="3 18">Belongs to the cation transport ATPase (P-type) (TC 3.A.3) family. Type IV subfamily.</text>
</comment>
<feature type="binding site" evidence="16">
    <location>
        <position position="781"/>
    </location>
    <ligand>
        <name>ATP</name>
        <dbReference type="ChEBI" id="CHEBI:30616"/>
    </ligand>
</feature>
<evidence type="ECO:0000256" key="2">
    <source>
        <dbReference type="ARBA" id="ARBA00004127"/>
    </source>
</evidence>
<evidence type="ECO:0000256" key="12">
    <source>
        <dbReference type="ARBA" id="ARBA00023055"/>
    </source>
</evidence>
<dbReference type="SUPFAM" id="SSF81660">
    <property type="entry name" value="Metal cation-transporting ATPase, ATP-binding domain N"/>
    <property type="match status" value="1"/>
</dbReference>
<organism evidence="21 22">
    <name type="scientific">Blepharisma stoltei</name>
    <dbReference type="NCBI Taxonomy" id="1481888"/>
    <lineage>
        <taxon>Eukaryota</taxon>
        <taxon>Sar</taxon>
        <taxon>Alveolata</taxon>
        <taxon>Ciliophora</taxon>
        <taxon>Postciliodesmatophora</taxon>
        <taxon>Heterotrichea</taxon>
        <taxon>Heterotrichida</taxon>
        <taxon>Blepharismidae</taxon>
        <taxon>Blepharisma</taxon>
    </lineage>
</organism>
<keyword evidence="10 18" id="KW-1278">Translocase</keyword>
<dbReference type="GO" id="GO:0005768">
    <property type="term" value="C:endosome"/>
    <property type="evidence" value="ECO:0007669"/>
    <property type="project" value="TreeGrafter"/>
</dbReference>
<dbReference type="GO" id="GO:0006890">
    <property type="term" value="P:retrograde vesicle-mediated transport, Golgi to endoplasmic reticulum"/>
    <property type="evidence" value="ECO:0007669"/>
    <property type="project" value="TreeGrafter"/>
</dbReference>
<keyword evidence="5 18" id="KW-0812">Transmembrane</keyword>
<dbReference type="InterPro" id="IPR044492">
    <property type="entry name" value="P_typ_ATPase_HD_dom"/>
</dbReference>
<comment type="cofactor">
    <cofactor evidence="1 17">
        <name>Mg(2+)</name>
        <dbReference type="ChEBI" id="CHEBI:18420"/>
    </cofactor>
</comment>
<dbReference type="Pfam" id="PF16209">
    <property type="entry name" value="PhoLip_ATPase_N"/>
    <property type="match status" value="1"/>
</dbReference>
<dbReference type="EC" id="7.6.2.1" evidence="18"/>
<evidence type="ECO:0000313" key="21">
    <source>
        <dbReference type="EMBL" id="CAG9331524.1"/>
    </source>
</evidence>
<dbReference type="Gene3D" id="3.40.50.1000">
    <property type="entry name" value="HAD superfamily/HAD-like"/>
    <property type="match status" value="1"/>
</dbReference>
<dbReference type="InterPro" id="IPR023299">
    <property type="entry name" value="ATPase_P-typ_cyto_dom_N"/>
</dbReference>
<feature type="binding site" evidence="16">
    <location>
        <position position="396"/>
    </location>
    <ligand>
        <name>ATP</name>
        <dbReference type="ChEBI" id="CHEBI:30616"/>
    </ligand>
</feature>
<dbReference type="GO" id="GO:0005524">
    <property type="term" value="F:ATP binding"/>
    <property type="evidence" value="ECO:0007669"/>
    <property type="project" value="UniProtKB-UniRule"/>
</dbReference>
<feature type="binding site" evidence="17">
    <location>
        <position position="781"/>
    </location>
    <ligand>
        <name>Mg(2+)</name>
        <dbReference type="ChEBI" id="CHEBI:18420"/>
    </ligand>
</feature>
<dbReference type="SFLD" id="SFLDF00027">
    <property type="entry name" value="p-type_atpase"/>
    <property type="match status" value="1"/>
</dbReference>
<evidence type="ECO:0000256" key="4">
    <source>
        <dbReference type="ARBA" id="ARBA00022448"/>
    </source>
</evidence>
<dbReference type="EMBL" id="CAJZBQ010000053">
    <property type="protein sequence ID" value="CAG9331524.1"/>
    <property type="molecule type" value="Genomic_DNA"/>
</dbReference>
<sequence length="1042" mass="118355">MREKLRPPSIELSDMRDSQGAELHYANIEHVPLLQRLGNFCCRKSPPENRRIQLSGQTTRSFPSNAVKNTKYNIFTFLPLFLFYQFKQPLSLFFLVISLSQFYPPLQVGFLITYIAPLGLVLAITLGKESYDDIIRWKRDRDVNKQKYTRITSSSEVLIASENIKVGHVIKIHAHERIPADMILLHTQDKNGTVFIKTDQLDGETDWKLRKAVNATQSVRNEADVLAVKGTLTVEPPRKEIYEFQGKLELPDGEIGLMLDNTLWATTTLAAGSCIGIVIYTGKETRSVMNSREPSNKLGRTDEELNKLAVYLLFLMTFLAVFMLCLSGFNSYSHIIGFRYILLLSTIIPISLKVNLDFAKIYYCLGISRDPLVGNAKPRNSTIPEELGRIHFLLTDKTGTLTCNEMTLKKLALEHAAFELDDKESKASLLNELNFSFENIKRKAPESKKARRRELHLVIRDMITALSLCHNVTPVEEEGKQIYQASSPDEVALVEFTKTIGVELVQRTQEKIVLNTPRGIEEYQILDIFPFTSDTKRMGIILRSEANGQITFYLKGAEEALLPKISSQSSQEKMKEDCEILAQEGLRTLVITQRAVPEKEYEVFRREIEKARASMISREKMMRKVVESIEIGMEYLGVTGVEDKLQNRVDRCIAKLTNAGIRIWMLTGDKVETAKCIAISTGLKNKNQKFKELANMRDLILIENELNDLKLTGNNSIVLIIDGVTLSLVMEMNPELFILAATRVGGVICCRVSPTQKTQIVENIQKYTENRVCSIGDGGNDVGMIQAAHVGIGIEGKEGKQASLAADFSINEFKYLAPLILWHGRLSYMRTARLANFIFHRGLIIAVIQAYFILVFYYIAIPIYNGYLMLGYATIFTCLPVFSLVLDKDVNYKTIRKFPILYQTLQLGRDLNETRFLLWIWKSLYQGSVIILMALSLFPEDNFVNLVAITFSALILTELLNVATEIDTWNKWIVVSELSTLVVYLICICLLKNYFNLELIIRADFFWKILAITAVSWVPLHIIKIVFEKINPPTSKKVKQSK</sequence>
<feature type="binding site" evidence="16">
    <location>
        <position position="397"/>
    </location>
    <ligand>
        <name>ATP</name>
        <dbReference type="ChEBI" id="CHEBI:30616"/>
    </ligand>
</feature>
<dbReference type="InterPro" id="IPR018303">
    <property type="entry name" value="ATPase_P-typ_P_site"/>
</dbReference>
<dbReference type="GO" id="GO:0016887">
    <property type="term" value="F:ATP hydrolysis activity"/>
    <property type="evidence" value="ECO:0007669"/>
    <property type="project" value="InterPro"/>
</dbReference>
<dbReference type="AlphaFoldDB" id="A0AAU9K3H1"/>
<feature type="domain" description="P-type ATPase C-terminal" evidence="20">
    <location>
        <begin position="804"/>
        <end position="1031"/>
    </location>
</feature>
<feature type="binding site" evidence="16">
    <location>
        <position position="555"/>
    </location>
    <ligand>
        <name>ATP</name>
        <dbReference type="ChEBI" id="CHEBI:30616"/>
    </ligand>
</feature>
<keyword evidence="9 17" id="KW-0460">Magnesium</keyword>